<dbReference type="InterPro" id="IPR007865">
    <property type="entry name" value="Aminopep_P_N"/>
</dbReference>
<evidence type="ECO:0000256" key="10">
    <source>
        <dbReference type="ARBA" id="ARBA00023049"/>
    </source>
</evidence>
<dbReference type="GO" id="GO:0030145">
    <property type="term" value="F:manganese ion binding"/>
    <property type="evidence" value="ECO:0007669"/>
    <property type="project" value="InterPro"/>
</dbReference>
<evidence type="ECO:0000256" key="12">
    <source>
        <dbReference type="ARBA" id="ARBA00030849"/>
    </source>
</evidence>
<dbReference type="SUPFAM" id="SSF53092">
    <property type="entry name" value="Creatinase/prolidase N-terminal domain"/>
    <property type="match status" value="1"/>
</dbReference>
<dbReference type="Pfam" id="PF05195">
    <property type="entry name" value="AMP_N"/>
    <property type="match status" value="1"/>
</dbReference>
<dbReference type="Proteomes" id="UP000469558">
    <property type="component" value="Unassembled WGS sequence"/>
</dbReference>
<evidence type="ECO:0000256" key="6">
    <source>
        <dbReference type="ARBA" id="ARBA00022438"/>
    </source>
</evidence>
<dbReference type="InterPro" id="IPR036005">
    <property type="entry name" value="Creatinase/aminopeptidase-like"/>
</dbReference>
<dbReference type="InterPro" id="IPR029149">
    <property type="entry name" value="Creatin/AminoP/Spt16_N"/>
</dbReference>
<evidence type="ECO:0000256" key="7">
    <source>
        <dbReference type="ARBA" id="ARBA00022670"/>
    </source>
</evidence>
<keyword evidence="10" id="KW-0482">Metalloprotease</keyword>
<keyword evidence="6 15" id="KW-0031">Aminopeptidase</keyword>
<organism evidence="15 16">
    <name type="scientific">Lachnellula suecica</name>
    <dbReference type="NCBI Taxonomy" id="602035"/>
    <lineage>
        <taxon>Eukaryota</taxon>
        <taxon>Fungi</taxon>
        <taxon>Dikarya</taxon>
        <taxon>Ascomycota</taxon>
        <taxon>Pezizomycotina</taxon>
        <taxon>Leotiomycetes</taxon>
        <taxon>Helotiales</taxon>
        <taxon>Lachnaceae</taxon>
        <taxon>Lachnellula</taxon>
    </lineage>
</organism>
<comment type="caution">
    <text evidence="15">The sequence shown here is derived from an EMBL/GenBank/DDBJ whole genome shotgun (WGS) entry which is preliminary data.</text>
</comment>
<dbReference type="SUPFAM" id="SSF55920">
    <property type="entry name" value="Creatinase/aminopeptidase"/>
    <property type="match status" value="1"/>
</dbReference>
<evidence type="ECO:0000256" key="4">
    <source>
        <dbReference type="ARBA" id="ARBA00008766"/>
    </source>
</evidence>
<dbReference type="AlphaFoldDB" id="A0A8T9CHL9"/>
<keyword evidence="11" id="KW-0464">Manganese</keyword>
<evidence type="ECO:0000256" key="11">
    <source>
        <dbReference type="ARBA" id="ARBA00023211"/>
    </source>
</evidence>
<dbReference type="PANTHER" id="PTHR43226:SF3">
    <property type="entry name" value="XAA-PRO AMINOPEPTIDASE AN0832-RELATED"/>
    <property type="match status" value="1"/>
</dbReference>
<dbReference type="GO" id="GO:0070006">
    <property type="term" value="F:metalloaminopeptidase activity"/>
    <property type="evidence" value="ECO:0007669"/>
    <property type="project" value="InterPro"/>
</dbReference>
<evidence type="ECO:0000313" key="15">
    <source>
        <dbReference type="EMBL" id="TVY82263.1"/>
    </source>
</evidence>
<evidence type="ECO:0000313" key="16">
    <source>
        <dbReference type="Proteomes" id="UP000469558"/>
    </source>
</evidence>
<comment type="catalytic activity">
    <reaction evidence="1">
        <text>Release of any N-terminal amino acid, including proline, that is linked to proline, even from a dipeptide or tripeptide.</text>
        <dbReference type="EC" id="3.4.11.9"/>
    </reaction>
</comment>
<feature type="domain" description="Aminopeptidase P N-terminal" evidence="14">
    <location>
        <begin position="5"/>
        <end position="137"/>
    </location>
</feature>
<evidence type="ECO:0000256" key="8">
    <source>
        <dbReference type="ARBA" id="ARBA00022723"/>
    </source>
</evidence>
<evidence type="ECO:0000256" key="3">
    <source>
        <dbReference type="ARBA" id="ARBA00002443"/>
    </source>
</evidence>
<dbReference type="Gene3D" id="3.40.350.10">
    <property type="entry name" value="Creatinase/prolidase N-terminal domain"/>
    <property type="match status" value="1"/>
</dbReference>
<proteinExistence type="inferred from homology"/>
<sequence length="483" mass="53939">MLILTLAKAHARAIATHLGVKEGLIFLPGAPSKTYEDSDQEVFFRQRRYFYYMSGINYPDCYATYNIKRDCMIAWIPVQNKGRSVIYHGFKPTRDEILESSDVDIVGQSIFLRTFIKKFLQNPSKGARIYLLHKSQEPKLPLDVLNGDGSNTMAPASRYESTRLQRAMDAARVIKSAHELKLIRHACAVTADAHINVLRGLKVFKNEAEIEATFAATCTSQQAKNQSYGIIAGSGENASTLHYAANNEPLEGRQLVCLDAGAEWKEYASDVTRTFPISGKWTTEAKGIYDIVAKMQDDCINMVKPGADYRQIHMHAHKVALRGLMELGLLGNGTFPELYSSGVSLAFFPHGLGHYMGLEVHDVGAKGALLYGFKPNQKIDWYNAYFSMGIQSPSLLVPGMVITVEPGIYFSRYALQEVYLKDPKYAKYINADLLEKYWAVGGVRIEDDILVTDDGYENLTAAVPKGDEALKIINGENENRGWF</sequence>
<dbReference type="EC" id="3.4.11.9" evidence="5"/>
<evidence type="ECO:0000256" key="5">
    <source>
        <dbReference type="ARBA" id="ARBA00012574"/>
    </source>
</evidence>
<dbReference type="GO" id="GO:0006508">
    <property type="term" value="P:proteolysis"/>
    <property type="evidence" value="ECO:0007669"/>
    <property type="project" value="UniProtKB-KW"/>
</dbReference>
<dbReference type="SMART" id="SM01011">
    <property type="entry name" value="AMP_N"/>
    <property type="match status" value="1"/>
</dbReference>
<comment type="function">
    <text evidence="3">Catalyzes the removal of a penultimate prolyl residue from the N-termini of peptides.</text>
</comment>
<comment type="cofactor">
    <cofactor evidence="2">
        <name>Mn(2+)</name>
        <dbReference type="ChEBI" id="CHEBI:29035"/>
    </cofactor>
</comment>
<comment type="similarity">
    <text evidence="4">Belongs to the peptidase M24B family.</text>
</comment>
<dbReference type="InterPro" id="IPR052433">
    <property type="entry name" value="X-Pro_dipept-like"/>
</dbReference>
<dbReference type="InterPro" id="IPR000994">
    <property type="entry name" value="Pept_M24"/>
</dbReference>
<evidence type="ECO:0000259" key="14">
    <source>
        <dbReference type="SMART" id="SM01011"/>
    </source>
</evidence>
<evidence type="ECO:0000256" key="2">
    <source>
        <dbReference type="ARBA" id="ARBA00001936"/>
    </source>
</evidence>
<evidence type="ECO:0000256" key="1">
    <source>
        <dbReference type="ARBA" id="ARBA00001424"/>
    </source>
</evidence>
<dbReference type="CDD" id="cd01087">
    <property type="entry name" value="Prolidase"/>
    <property type="match status" value="1"/>
</dbReference>
<protein>
    <recommendedName>
        <fullName evidence="5">Xaa-Pro aminopeptidase</fullName>
        <ecNumber evidence="5">3.4.11.9</ecNumber>
    </recommendedName>
    <alternativeName>
        <fullName evidence="12">Aminoacylproline aminopeptidase</fullName>
    </alternativeName>
    <alternativeName>
        <fullName evidence="13">Prolidase</fullName>
    </alternativeName>
</protein>
<gene>
    <name evidence="15" type="ORF">LSUE1_G005921</name>
</gene>
<keyword evidence="16" id="KW-1185">Reference proteome</keyword>
<keyword evidence="9" id="KW-0378">Hydrolase</keyword>
<dbReference type="Pfam" id="PF00557">
    <property type="entry name" value="Peptidase_M24"/>
    <property type="match status" value="1"/>
</dbReference>
<evidence type="ECO:0000256" key="9">
    <source>
        <dbReference type="ARBA" id="ARBA00022801"/>
    </source>
</evidence>
<dbReference type="EMBL" id="QGMK01000345">
    <property type="protein sequence ID" value="TVY82263.1"/>
    <property type="molecule type" value="Genomic_DNA"/>
</dbReference>
<dbReference type="OrthoDB" id="10261878at2759"/>
<keyword evidence="7" id="KW-0645">Protease</keyword>
<reference evidence="15 16" key="1">
    <citation type="submission" date="2018-05" db="EMBL/GenBank/DDBJ databases">
        <title>Genome sequencing and assembly of the regulated plant pathogen Lachnellula willkommii and related sister species for the development of diagnostic species identification markers.</title>
        <authorList>
            <person name="Giroux E."/>
            <person name="Bilodeau G."/>
        </authorList>
    </citation>
    <scope>NUCLEOTIDE SEQUENCE [LARGE SCALE GENOMIC DNA]</scope>
    <source>
        <strain evidence="15 16">CBS 268.59</strain>
    </source>
</reference>
<name>A0A8T9CHL9_9HELO</name>
<evidence type="ECO:0000256" key="13">
    <source>
        <dbReference type="ARBA" id="ARBA00032413"/>
    </source>
</evidence>
<keyword evidence="8" id="KW-0479">Metal-binding</keyword>
<accession>A0A8T9CHL9</accession>
<dbReference type="Gene3D" id="3.90.230.10">
    <property type="entry name" value="Creatinase/methionine aminopeptidase superfamily"/>
    <property type="match status" value="1"/>
</dbReference>
<dbReference type="PANTHER" id="PTHR43226">
    <property type="entry name" value="XAA-PRO AMINOPEPTIDASE 3"/>
    <property type="match status" value="1"/>
</dbReference>
<feature type="non-terminal residue" evidence="15">
    <location>
        <position position="1"/>
    </location>
</feature>